<evidence type="ECO:0000256" key="10">
    <source>
        <dbReference type="ARBA" id="ARBA00023157"/>
    </source>
</evidence>
<feature type="domain" description="Plastocyanin-like" evidence="16">
    <location>
        <begin position="72"/>
        <end position="187"/>
    </location>
</feature>
<evidence type="ECO:0000259" key="16">
    <source>
        <dbReference type="Pfam" id="PF07732"/>
    </source>
</evidence>
<sequence>MYKHSLLGCFALLFPALASGAPSLLNNLDKRQDCVFDSATNPTCWDGTHDLQTNSYEEAPHTGVVREYWFDITNTTLAPDGVERMVLAVNGSVPGPTIIADWGDTVVVHVKNSMQNNGTSLHFHGIRQNYTNEADGVASITQCPTAPGDSITYTFHASQYGSSWYHSHFALQAWNGVFGGMIIHGPASAPYDEDLGTIILSDWFHRTTDELYMEAATNGPPRANTGLINGTGMYDGAGSRFTTNFEAGKTYRMRLVNAAIDTHWKFMIDSHNLTVIGADFVPMTPFSTNDVSIGIGQRYDVLVKADQNADNYWLRAIPQLACSENENTLDIKGIVRYDAASTADPTGEVPTYMDTCEDMPMSSLVPAKAIEAGQQSFDDTLTVGLQVVSSQFKWTLNNSTFLSDWKYPTLEQVIEGNDTFSTQQNIVHLDEANVWVHFIIQNPIGLACLQAHPIHLHGHDFWVLAQGAGTYDSSIALQTVNAPRRDVAMLPASGYLVIGFYTDNPGVWLMHCHIGWHTSLGFALQLIERPDEIAAITNTETLNSTCANWEAYASEGNVHQEDSGV</sequence>
<dbReference type="PANTHER" id="PTHR11709">
    <property type="entry name" value="MULTI-COPPER OXIDASE"/>
    <property type="match status" value="1"/>
</dbReference>
<evidence type="ECO:0000256" key="8">
    <source>
        <dbReference type="ARBA" id="ARBA00023002"/>
    </source>
</evidence>
<evidence type="ECO:0000313" key="18">
    <source>
        <dbReference type="Proteomes" id="UP000654918"/>
    </source>
</evidence>
<dbReference type="Gene3D" id="2.60.40.420">
    <property type="entry name" value="Cupredoxins - blue copper proteins"/>
    <property type="match status" value="3"/>
</dbReference>
<dbReference type="InterPro" id="IPR001117">
    <property type="entry name" value="Cu-oxidase_2nd"/>
</dbReference>
<protein>
    <recommendedName>
        <fullName evidence="4">laccase</fullName>
        <ecNumber evidence="4">1.10.3.2</ecNumber>
    </recommendedName>
</protein>
<evidence type="ECO:0000313" key="17">
    <source>
        <dbReference type="EMBL" id="KAF6832551.1"/>
    </source>
</evidence>
<keyword evidence="18" id="KW-1185">Reference proteome</keyword>
<evidence type="ECO:0000256" key="13">
    <source>
        <dbReference type="SAM" id="SignalP"/>
    </source>
</evidence>
<dbReference type="InterPro" id="IPR045087">
    <property type="entry name" value="Cu-oxidase_fam"/>
</dbReference>
<comment type="caution">
    <text evidence="17">The sequence shown here is derived from an EMBL/GenBank/DDBJ whole genome shotgun (WGS) entry which is preliminary data.</text>
</comment>
<evidence type="ECO:0000256" key="7">
    <source>
        <dbReference type="ARBA" id="ARBA00022737"/>
    </source>
</evidence>
<evidence type="ECO:0000259" key="15">
    <source>
        <dbReference type="Pfam" id="PF07731"/>
    </source>
</evidence>
<evidence type="ECO:0000259" key="14">
    <source>
        <dbReference type="Pfam" id="PF00394"/>
    </source>
</evidence>
<comment type="catalytic activity">
    <reaction evidence="1">
        <text>4 hydroquinone + O2 = 4 benzosemiquinone + 2 H2O</text>
        <dbReference type="Rhea" id="RHEA:11276"/>
        <dbReference type="ChEBI" id="CHEBI:15377"/>
        <dbReference type="ChEBI" id="CHEBI:15379"/>
        <dbReference type="ChEBI" id="CHEBI:17594"/>
        <dbReference type="ChEBI" id="CHEBI:17977"/>
        <dbReference type="EC" id="1.10.3.2"/>
    </reaction>
</comment>
<gene>
    <name evidence="17" type="ORF">CPLU01_06093</name>
</gene>
<dbReference type="GO" id="GO:0046274">
    <property type="term" value="P:lignin catabolic process"/>
    <property type="evidence" value="ECO:0007669"/>
    <property type="project" value="UniProtKB-KW"/>
</dbReference>
<dbReference type="FunFam" id="2.60.40.420:FF:000046">
    <property type="entry name" value="Multicopper oxidase"/>
    <property type="match status" value="1"/>
</dbReference>
<dbReference type="AlphaFoldDB" id="A0A8H6KK49"/>
<evidence type="ECO:0000256" key="2">
    <source>
        <dbReference type="ARBA" id="ARBA00001935"/>
    </source>
</evidence>
<dbReference type="Pfam" id="PF00394">
    <property type="entry name" value="Cu-oxidase"/>
    <property type="match status" value="1"/>
</dbReference>
<dbReference type="InterPro" id="IPR011706">
    <property type="entry name" value="Cu-oxidase_C"/>
</dbReference>
<dbReference type="EMBL" id="WIGO01000068">
    <property type="protein sequence ID" value="KAF6832551.1"/>
    <property type="molecule type" value="Genomic_DNA"/>
</dbReference>
<dbReference type="InterPro" id="IPR011707">
    <property type="entry name" value="Cu-oxidase-like_N"/>
</dbReference>
<evidence type="ECO:0000256" key="6">
    <source>
        <dbReference type="ARBA" id="ARBA00022729"/>
    </source>
</evidence>
<keyword evidence="9" id="KW-0186">Copper</keyword>
<dbReference type="GO" id="GO:0005507">
    <property type="term" value="F:copper ion binding"/>
    <property type="evidence" value="ECO:0007669"/>
    <property type="project" value="InterPro"/>
</dbReference>
<keyword evidence="11" id="KW-0325">Glycoprotein</keyword>
<dbReference type="Pfam" id="PF07731">
    <property type="entry name" value="Cu-oxidase_2"/>
    <property type="match status" value="1"/>
</dbReference>
<dbReference type="EC" id="1.10.3.2" evidence="4"/>
<keyword evidence="5" id="KW-0479">Metal-binding</keyword>
<dbReference type="CDD" id="cd13854">
    <property type="entry name" value="CuRO_1_MaLCC_like"/>
    <property type="match status" value="1"/>
</dbReference>
<proteinExistence type="inferred from homology"/>
<evidence type="ECO:0000256" key="5">
    <source>
        <dbReference type="ARBA" id="ARBA00022723"/>
    </source>
</evidence>
<accession>A0A8H6KK49</accession>
<dbReference type="Proteomes" id="UP000654918">
    <property type="component" value="Unassembled WGS sequence"/>
</dbReference>
<comment type="cofactor">
    <cofactor evidence="2">
        <name>Cu cation</name>
        <dbReference type="ChEBI" id="CHEBI:23378"/>
    </cofactor>
</comment>
<dbReference type="InterPro" id="IPR008972">
    <property type="entry name" value="Cupredoxin"/>
</dbReference>
<name>A0A8H6KK49_9PEZI</name>
<keyword evidence="7" id="KW-0677">Repeat</keyword>
<dbReference type="FunFam" id="2.60.40.420:FF:000038">
    <property type="entry name" value="Extracellular dihydrogeodin oxidase/laccase"/>
    <property type="match status" value="1"/>
</dbReference>
<evidence type="ECO:0000256" key="12">
    <source>
        <dbReference type="ARBA" id="ARBA00023185"/>
    </source>
</evidence>
<organism evidence="17 18">
    <name type="scientific">Colletotrichum plurivorum</name>
    <dbReference type="NCBI Taxonomy" id="2175906"/>
    <lineage>
        <taxon>Eukaryota</taxon>
        <taxon>Fungi</taxon>
        <taxon>Dikarya</taxon>
        <taxon>Ascomycota</taxon>
        <taxon>Pezizomycotina</taxon>
        <taxon>Sordariomycetes</taxon>
        <taxon>Hypocreomycetidae</taxon>
        <taxon>Glomerellales</taxon>
        <taxon>Glomerellaceae</taxon>
        <taxon>Colletotrichum</taxon>
        <taxon>Colletotrichum orchidearum species complex</taxon>
    </lineage>
</organism>
<keyword evidence="10" id="KW-1015">Disulfide bond</keyword>
<dbReference type="CDD" id="cd13880">
    <property type="entry name" value="CuRO_2_MaLCC_like"/>
    <property type="match status" value="1"/>
</dbReference>
<dbReference type="PANTHER" id="PTHR11709:SF502">
    <property type="entry name" value="MULTICOPPER OXIDASE"/>
    <property type="match status" value="1"/>
</dbReference>
<evidence type="ECO:0000256" key="4">
    <source>
        <dbReference type="ARBA" id="ARBA00012297"/>
    </source>
</evidence>
<evidence type="ECO:0000256" key="11">
    <source>
        <dbReference type="ARBA" id="ARBA00023180"/>
    </source>
</evidence>
<dbReference type="SUPFAM" id="SSF49503">
    <property type="entry name" value="Cupredoxins"/>
    <property type="match status" value="3"/>
</dbReference>
<reference evidence="17" key="1">
    <citation type="journal article" date="2020" name="Phytopathology">
        <title>Genome Sequence Resources of Colletotrichum truncatum, C. plurivorum, C. musicola, and C. sojae: Four Species Pathogenic to Soybean (Glycine max).</title>
        <authorList>
            <person name="Rogerio F."/>
            <person name="Boufleur T.R."/>
            <person name="Ciampi-Guillardi M."/>
            <person name="Sukno S.A."/>
            <person name="Thon M.R."/>
            <person name="Massola Junior N.S."/>
            <person name="Baroncelli R."/>
        </authorList>
    </citation>
    <scope>NUCLEOTIDE SEQUENCE</scope>
    <source>
        <strain evidence="17">LFN00145</strain>
    </source>
</reference>
<evidence type="ECO:0000256" key="1">
    <source>
        <dbReference type="ARBA" id="ARBA00000349"/>
    </source>
</evidence>
<evidence type="ECO:0000256" key="3">
    <source>
        <dbReference type="ARBA" id="ARBA00010609"/>
    </source>
</evidence>
<dbReference type="Pfam" id="PF07732">
    <property type="entry name" value="Cu-oxidase_3"/>
    <property type="match status" value="1"/>
</dbReference>
<comment type="similarity">
    <text evidence="3">Belongs to the multicopper oxidase family.</text>
</comment>
<feature type="chain" id="PRO_5034213174" description="laccase" evidence="13">
    <location>
        <begin position="21"/>
        <end position="565"/>
    </location>
</feature>
<dbReference type="CDD" id="cd13901">
    <property type="entry name" value="CuRO_3_MaLCC_like"/>
    <property type="match status" value="1"/>
</dbReference>
<keyword evidence="12" id="KW-0439">Lignin degradation</keyword>
<feature type="domain" description="Plastocyanin-like" evidence="14">
    <location>
        <begin position="197"/>
        <end position="337"/>
    </location>
</feature>
<feature type="domain" description="Plastocyanin-like" evidence="15">
    <location>
        <begin position="410"/>
        <end position="531"/>
    </location>
</feature>
<feature type="signal peptide" evidence="13">
    <location>
        <begin position="1"/>
        <end position="20"/>
    </location>
</feature>
<keyword evidence="6 13" id="KW-0732">Signal</keyword>
<evidence type="ECO:0000256" key="9">
    <source>
        <dbReference type="ARBA" id="ARBA00023008"/>
    </source>
</evidence>
<dbReference type="FunFam" id="2.60.40.420:FF:000021">
    <property type="entry name" value="Extracellular dihydrogeodin oxidase/laccase"/>
    <property type="match status" value="1"/>
</dbReference>
<keyword evidence="8" id="KW-0560">Oxidoreductase</keyword>
<dbReference type="GO" id="GO:0052716">
    <property type="term" value="F:hydroquinone:oxygen oxidoreductase activity"/>
    <property type="evidence" value="ECO:0007669"/>
    <property type="project" value="UniProtKB-EC"/>
</dbReference>